<dbReference type="AlphaFoldDB" id="A0AAU2VUZ7"/>
<accession>A0AAU2VUZ7</accession>
<gene>
    <name evidence="3" type="ORF">OG398_22260</name>
</gene>
<dbReference type="EMBL" id="CP108313">
    <property type="protein sequence ID" value="WTW70788.1"/>
    <property type="molecule type" value="Genomic_DNA"/>
</dbReference>
<proteinExistence type="predicted"/>
<evidence type="ECO:0000313" key="3">
    <source>
        <dbReference type="EMBL" id="WTW70788.1"/>
    </source>
</evidence>
<sequence>MHEQERRTTRAGRPQARDQESDRPAGPVAAPGPPAELAALQRTVGNAAVARMLADRERDRDPGGGRDREQPVQRSAVREVLGTTGRPLDQPVREDMEARFGTDFSDVRLHTDATAQRSAAEIGARAYTSGSHIVLGGATTDAHTLAHELTHVVQQRSGPVAGTDDGTGLKVSDPSDRFERAAEANAHRVMAAPHAHDDAEAGVQRSTATAAHDHAVQRAPAAGGPAPVLGAPVLGAYNEEGVCGNFSRVREWQLANPQQGVIIQQVTRRFAVERHTGQGWAPVDGPGLDAYVSAGGGTANGSELQYWELWVVNADGTISDGGDDTFGMTSLIQNAGQIHNTTRGSFTIGGEAHFFATNQAPAAMGFQRGGAVSAGGLYSRTTDPQSDLTALGLTPAAGPLRYTAQATWDSSDLRTPAAAAKPRNTVYTPKAAWSKVQESTT</sequence>
<reference evidence="3" key="1">
    <citation type="submission" date="2022-10" db="EMBL/GenBank/DDBJ databases">
        <title>The complete genomes of actinobacterial strains from the NBC collection.</title>
        <authorList>
            <person name="Joergensen T.S."/>
            <person name="Alvarez Arevalo M."/>
            <person name="Sterndorff E.B."/>
            <person name="Faurdal D."/>
            <person name="Vuksanovic O."/>
            <person name="Mourched A.-S."/>
            <person name="Charusanti P."/>
            <person name="Shaw S."/>
            <person name="Blin K."/>
            <person name="Weber T."/>
        </authorList>
    </citation>
    <scope>NUCLEOTIDE SEQUENCE</scope>
    <source>
        <strain evidence="3">NBC_00008</strain>
    </source>
</reference>
<organism evidence="3">
    <name type="scientific">Streptomyces sp. NBC_00008</name>
    <dbReference type="NCBI Taxonomy" id="2903610"/>
    <lineage>
        <taxon>Bacteria</taxon>
        <taxon>Bacillati</taxon>
        <taxon>Actinomycetota</taxon>
        <taxon>Actinomycetes</taxon>
        <taxon>Kitasatosporales</taxon>
        <taxon>Streptomycetaceae</taxon>
        <taxon>Streptomyces</taxon>
    </lineage>
</organism>
<feature type="domain" description="eCIS core" evidence="2">
    <location>
        <begin position="87"/>
        <end position="158"/>
    </location>
</feature>
<dbReference type="InterPro" id="IPR025295">
    <property type="entry name" value="eCIS_core_dom"/>
</dbReference>
<name>A0AAU2VUZ7_9ACTN</name>
<protein>
    <submittedName>
        <fullName evidence="3">DUF4157 domain-containing protein</fullName>
    </submittedName>
</protein>
<evidence type="ECO:0000259" key="2">
    <source>
        <dbReference type="Pfam" id="PF13699"/>
    </source>
</evidence>
<feature type="compositionally biased region" description="Low complexity" evidence="1">
    <location>
        <begin position="24"/>
        <end position="36"/>
    </location>
</feature>
<feature type="region of interest" description="Disordered" evidence="1">
    <location>
        <begin position="48"/>
        <end position="89"/>
    </location>
</feature>
<feature type="compositionally biased region" description="Basic and acidic residues" evidence="1">
    <location>
        <begin position="53"/>
        <end position="71"/>
    </location>
</feature>
<feature type="region of interest" description="Disordered" evidence="1">
    <location>
        <begin position="1"/>
        <end position="36"/>
    </location>
</feature>
<evidence type="ECO:0000256" key="1">
    <source>
        <dbReference type="SAM" id="MobiDB-lite"/>
    </source>
</evidence>
<dbReference type="Pfam" id="PF13699">
    <property type="entry name" value="eCIS_core"/>
    <property type="match status" value="1"/>
</dbReference>